<evidence type="ECO:0000259" key="3">
    <source>
        <dbReference type="PROSITE" id="PS50158"/>
    </source>
</evidence>
<comment type="caution">
    <text evidence="4">The sequence shown here is derived from an EMBL/GenBank/DDBJ whole genome shotgun (WGS) entry which is preliminary data.</text>
</comment>
<keyword evidence="1" id="KW-0863">Zinc-finger</keyword>
<proteinExistence type="predicted"/>
<dbReference type="SUPFAM" id="SSF57756">
    <property type="entry name" value="Retrovirus zinc finger-like domains"/>
    <property type="match status" value="1"/>
</dbReference>
<feature type="region of interest" description="Disordered" evidence="2">
    <location>
        <begin position="97"/>
        <end position="134"/>
    </location>
</feature>
<keyword evidence="1" id="KW-0479">Metal-binding</keyword>
<dbReference type="Proteomes" id="UP001152888">
    <property type="component" value="Unassembled WGS sequence"/>
</dbReference>
<dbReference type="PROSITE" id="PS50158">
    <property type="entry name" value="ZF_CCHC"/>
    <property type="match status" value="1"/>
</dbReference>
<feature type="compositionally biased region" description="Low complexity" evidence="2">
    <location>
        <begin position="158"/>
        <end position="168"/>
    </location>
</feature>
<evidence type="ECO:0000313" key="5">
    <source>
        <dbReference type="Proteomes" id="UP001152888"/>
    </source>
</evidence>
<dbReference type="SMART" id="SM00343">
    <property type="entry name" value="ZnF_C2HC"/>
    <property type="match status" value="1"/>
</dbReference>
<feature type="compositionally biased region" description="Polar residues" evidence="2">
    <location>
        <begin position="97"/>
        <end position="133"/>
    </location>
</feature>
<dbReference type="GO" id="GO:0003676">
    <property type="term" value="F:nucleic acid binding"/>
    <property type="evidence" value="ECO:0007669"/>
    <property type="project" value="InterPro"/>
</dbReference>
<evidence type="ECO:0000313" key="4">
    <source>
        <dbReference type="EMBL" id="CAH1991466.1"/>
    </source>
</evidence>
<keyword evidence="1" id="KW-0862">Zinc</keyword>
<accession>A0A9P0PM80</accession>
<evidence type="ECO:0000256" key="1">
    <source>
        <dbReference type="PROSITE-ProRule" id="PRU00047"/>
    </source>
</evidence>
<dbReference type="Pfam" id="PF00098">
    <property type="entry name" value="zf-CCHC"/>
    <property type="match status" value="1"/>
</dbReference>
<organism evidence="4 5">
    <name type="scientific">Acanthoscelides obtectus</name>
    <name type="common">Bean weevil</name>
    <name type="synonym">Bruchus obtectus</name>
    <dbReference type="NCBI Taxonomy" id="200917"/>
    <lineage>
        <taxon>Eukaryota</taxon>
        <taxon>Metazoa</taxon>
        <taxon>Ecdysozoa</taxon>
        <taxon>Arthropoda</taxon>
        <taxon>Hexapoda</taxon>
        <taxon>Insecta</taxon>
        <taxon>Pterygota</taxon>
        <taxon>Neoptera</taxon>
        <taxon>Endopterygota</taxon>
        <taxon>Coleoptera</taxon>
        <taxon>Polyphaga</taxon>
        <taxon>Cucujiformia</taxon>
        <taxon>Chrysomeloidea</taxon>
        <taxon>Chrysomelidae</taxon>
        <taxon>Bruchinae</taxon>
        <taxon>Bruchini</taxon>
        <taxon>Acanthoscelides</taxon>
    </lineage>
</organism>
<dbReference type="OrthoDB" id="6774950at2759"/>
<feature type="region of interest" description="Disordered" evidence="2">
    <location>
        <begin position="158"/>
        <end position="211"/>
    </location>
</feature>
<dbReference type="AlphaFoldDB" id="A0A9P0PM80"/>
<dbReference type="GO" id="GO:0008270">
    <property type="term" value="F:zinc ion binding"/>
    <property type="evidence" value="ECO:0007669"/>
    <property type="project" value="UniProtKB-KW"/>
</dbReference>
<evidence type="ECO:0000256" key="2">
    <source>
        <dbReference type="SAM" id="MobiDB-lite"/>
    </source>
</evidence>
<dbReference type="Gene3D" id="4.10.60.10">
    <property type="entry name" value="Zinc finger, CCHC-type"/>
    <property type="match status" value="1"/>
</dbReference>
<protein>
    <recommendedName>
        <fullName evidence="3">CCHC-type domain-containing protein</fullName>
    </recommendedName>
</protein>
<name>A0A9P0PM80_ACAOB</name>
<gene>
    <name evidence="4" type="ORF">ACAOBT_LOCUS20287</name>
</gene>
<feature type="domain" description="CCHC-type" evidence="3">
    <location>
        <begin position="64"/>
        <end position="79"/>
    </location>
</feature>
<dbReference type="InterPro" id="IPR036875">
    <property type="entry name" value="Znf_CCHC_sf"/>
</dbReference>
<dbReference type="InterPro" id="IPR001878">
    <property type="entry name" value="Znf_CCHC"/>
</dbReference>
<keyword evidence="5" id="KW-1185">Reference proteome</keyword>
<sequence>MTLLALAACSSAGKRNCCHGHSRSSHGRQVYIEPNQNSANLPESLEITHDNITYRIFLSLDSQKCFKCNRQGHIASQCPFSTQLQTNIIETPPQSTNQLETANTQQVNEQQITTASSHEPATSQYTTNTQEAEVQSHIKPIQTEQQNTVALHDLTCNNQTDTQTSTSSKRNFSEAISPTTPIHDPSSDLTNSPIFPKPKNTRIKKQKTNSQPSYISQEAYEDVKTFIDAQTPAFILNSDQFKSLLENTHGTHNIMSIIQDYTDYTKGLIEMILLVYPHIADRAVKNRCTRLRKKLERYTDNNINECLSDTSSMDSTTY</sequence>
<dbReference type="EMBL" id="CAKOFQ010007114">
    <property type="protein sequence ID" value="CAH1991466.1"/>
    <property type="molecule type" value="Genomic_DNA"/>
</dbReference>
<reference evidence="4" key="1">
    <citation type="submission" date="2022-03" db="EMBL/GenBank/DDBJ databases">
        <authorList>
            <person name="Sayadi A."/>
        </authorList>
    </citation>
    <scope>NUCLEOTIDE SEQUENCE</scope>
</reference>